<evidence type="ECO:0000259" key="1">
    <source>
        <dbReference type="Pfam" id="PF08148"/>
    </source>
</evidence>
<name>A0A6N2KVL6_SALVM</name>
<gene>
    <name evidence="2" type="ORF">SVIM_LOCUS80206</name>
</gene>
<dbReference type="AlphaFoldDB" id="A0A6N2KVL6"/>
<protein>
    <recommendedName>
        <fullName evidence="1">ATP-dependent RNA helicase Ski2/MTR4 C-terminal domain-containing protein</fullName>
    </recommendedName>
</protein>
<accession>A0A6N2KVL6</accession>
<proteinExistence type="predicted"/>
<feature type="domain" description="ATP-dependent RNA helicase Ski2/MTR4 C-terminal" evidence="1">
    <location>
        <begin position="1"/>
        <end position="24"/>
    </location>
</feature>
<dbReference type="InterPro" id="IPR012961">
    <property type="entry name" value="Ski2/MTR4_C"/>
</dbReference>
<evidence type="ECO:0000313" key="2">
    <source>
        <dbReference type="EMBL" id="VFU27271.1"/>
    </source>
</evidence>
<sequence length="81" mass="9210">MTDIFEGSIIRSSRRLDEFLNQVICEIFSLKHQLLSLCYFSPRTKLLRENSVYKILLRAAAQAVGEVSLESKFAAASESLR</sequence>
<reference evidence="2" key="1">
    <citation type="submission" date="2019-03" db="EMBL/GenBank/DDBJ databases">
        <authorList>
            <person name="Mank J."/>
            <person name="Almeida P."/>
        </authorList>
    </citation>
    <scope>NUCLEOTIDE SEQUENCE</scope>
    <source>
        <strain evidence="2">78183</strain>
    </source>
</reference>
<organism evidence="2">
    <name type="scientific">Salix viminalis</name>
    <name type="common">Common osier</name>
    <name type="synonym">Basket willow</name>
    <dbReference type="NCBI Taxonomy" id="40686"/>
    <lineage>
        <taxon>Eukaryota</taxon>
        <taxon>Viridiplantae</taxon>
        <taxon>Streptophyta</taxon>
        <taxon>Embryophyta</taxon>
        <taxon>Tracheophyta</taxon>
        <taxon>Spermatophyta</taxon>
        <taxon>Magnoliopsida</taxon>
        <taxon>eudicotyledons</taxon>
        <taxon>Gunneridae</taxon>
        <taxon>Pentapetalae</taxon>
        <taxon>rosids</taxon>
        <taxon>fabids</taxon>
        <taxon>Malpighiales</taxon>
        <taxon>Salicaceae</taxon>
        <taxon>Saliceae</taxon>
        <taxon>Salix</taxon>
    </lineage>
</organism>
<dbReference type="Pfam" id="PF08148">
    <property type="entry name" value="DSHCT"/>
    <property type="match status" value="1"/>
</dbReference>
<dbReference type="EMBL" id="CAADRP010000347">
    <property type="protein sequence ID" value="VFU27271.1"/>
    <property type="molecule type" value="Genomic_DNA"/>
</dbReference>